<sequence>MGVDSTSERISNSNYEYLLNSSTYLENLCCLSEAENIEANNNLIEGHAYLELEKKTMFPINTTEGQKLRGRRTVTPAVNTSTVISSYAPLEYNYPLTLNECFPIPTPFCLPEIPIVNPPPIFPQISQFPPYVIHPVMPVIPTTFVQEDMMNFNVSDFMNMYCMLDPSRVNTEATKPGYYIQELDTTFKDGKETDASSIENQASQSDPLDQYLSLPRQLFPTARMLALDPNPIINEFCKMPNMLQHTPWLLDLEFGIPKSPVTRPIPIYNVKFNSIHCKNTPNAIHPGFEMCDPDFKKVLLFYYDFIVSAWYRGYVIANSDRSVENFQTWLLNAMRVLGMCWP</sequence>
<accession>A0A7E5WSM5</accession>
<dbReference type="KEGG" id="tnl:113505348"/>
<dbReference type="OrthoDB" id="7285054at2759"/>
<evidence type="ECO:0000313" key="2">
    <source>
        <dbReference type="RefSeq" id="XP_026743790.1"/>
    </source>
</evidence>
<evidence type="ECO:0000313" key="1">
    <source>
        <dbReference type="Proteomes" id="UP000322000"/>
    </source>
</evidence>
<dbReference type="Proteomes" id="UP000322000">
    <property type="component" value="Chromosome 25"/>
</dbReference>
<organism evidence="1 2">
    <name type="scientific">Trichoplusia ni</name>
    <name type="common">Cabbage looper</name>
    <dbReference type="NCBI Taxonomy" id="7111"/>
    <lineage>
        <taxon>Eukaryota</taxon>
        <taxon>Metazoa</taxon>
        <taxon>Ecdysozoa</taxon>
        <taxon>Arthropoda</taxon>
        <taxon>Hexapoda</taxon>
        <taxon>Insecta</taxon>
        <taxon>Pterygota</taxon>
        <taxon>Neoptera</taxon>
        <taxon>Endopterygota</taxon>
        <taxon>Lepidoptera</taxon>
        <taxon>Glossata</taxon>
        <taxon>Ditrysia</taxon>
        <taxon>Noctuoidea</taxon>
        <taxon>Noctuidae</taxon>
        <taxon>Plusiinae</taxon>
        <taxon>Trichoplusia</taxon>
    </lineage>
</organism>
<dbReference type="GeneID" id="113505348"/>
<gene>
    <name evidence="2" type="primary">LOC113505348</name>
</gene>
<reference evidence="2" key="1">
    <citation type="submission" date="2025-08" db="UniProtKB">
        <authorList>
            <consortium name="RefSeq"/>
        </authorList>
    </citation>
    <scope>IDENTIFICATION</scope>
</reference>
<proteinExistence type="predicted"/>
<name>A0A7E5WSM5_TRINI</name>
<keyword evidence="1" id="KW-1185">Reference proteome</keyword>
<dbReference type="AlphaFoldDB" id="A0A7E5WSM5"/>
<dbReference type="InParanoid" id="A0A7E5WSM5"/>
<dbReference type="RefSeq" id="XP_026743790.1">
    <property type="nucleotide sequence ID" value="XM_026887989.1"/>
</dbReference>
<protein>
    <submittedName>
        <fullName evidence="2">Uncharacterized protein LOC113505348</fullName>
    </submittedName>
</protein>